<dbReference type="InterPro" id="IPR016186">
    <property type="entry name" value="C-type_lectin-like/link_sf"/>
</dbReference>
<sequence length="212" mass="23414">MGQVESPTEDFQQSEQPLNRNGDLNKGRKPGNGFGCTLRRSVICLVLVVAVLIIVLATALAVRSCNPPVADPGLLGARCCSDGWVGYGGKCYYFSEAEGNWTYSRSNCSSLGASLAGIDSEPEMAFMLRYKGNPEHWIGLRREQELGQPWKWANGSEFNYWFPIRGGGDCTYLNDEKGVSSSRCIMTRYWICSKPDAYTKGKGRAMGEKLQI</sequence>
<protein>
    <submittedName>
        <fullName evidence="5">Uncharacterized protein</fullName>
    </submittedName>
</protein>
<name>A0A8C3F957_CHRPI</name>
<evidence type="ECO:0000256" key="1">
    <source>
        <dbReference type="ARBA" id="ARBA00004401"/>
    </source>
</evidence>
<proteinExistence type="predicted"/>
<dbReference type="Proteomes" id="UP000694380">
    <property type="component" value="Unplaced"/>
</dbReference>
<evidence type="ECO:0000313" key="5">
    <source>
        <dbReference type="Ensembl" id="ENSCPBP00000004447.1"/>
    </source>
</evidence>
<dbReference type="PANTHER" id="PTHR45710">
    <property type="entry name" value="C-TYPE LECTIN DOMAIN-CONTAINING PROTEIN 180"/>
    <property type="match status" value="1"/>
</dbReference>
<dbReference type="AlphaFoldDB" id="A0A8C3F957"/>
<dbReference type="CDD" id="cd03593">
    <property type="entry name" value="CLECT_NK_receptors_like"/>
    <property type="match status" value="1"/>
</dbReference>
<dbReference type="GO" id="GO:0005886">
    <property type="term" value="C:plasma membrane"/>
    <property type="evidence" value="ECO:0007669"/>
    <property type="project" value="UniProtKB-SubCell"/>
</dbReference>
<feature type="transmembrane region" description="Helical" evidence="4">
    <location>
        <begin position="42"/>
        <end position="62"/>
    </location>
</feature>
<dbReference type="InterPro" id="IPR050828">
    <property type="entry name" value="C-type_lectin/matrix_domain"/>
</dbReference>
<dbReference type="GO" id="GO:0030246">
    <property type="term" value="F:carbohydrate binding"/>
    <property type="evidence" value="ECO:0007669"/>
    <property type="project" value="UniProtKB-KW"/>
</dbReference>
<keyword evidence="6" id="KW-1185">Reference proteome</keyword>
<evidence type="ECO:0000256" key="3">
    <source>
        <dbReference type="SAM" id="MobiDB-lite"/>
    </source>
</evidence>
<keyword evidence="4" id="KW-0812">Transmembrane</keyword>
<feature type="region of interest" description="Disordered" evidence="3">
    <location>
        <begin position="1"/>
        <end position="26"/>
    </location>
</feature>
<dbReference type="Pfam" id="PF00059">
    <property type="entry name" value="Lectin_C"/>
    <property type="match status" value="1"/>
</dbReference>
<accession>A0A8C3F957</accession>
<keyword evidence="4" id="KW-1133">Transmembrane helix</keyword>
<dbReference type="InterPro" id="IPR016187">
    <property type="entry name" value="CTDL_fold"/>
</dbReference>
<dbReference type="InterPro" id="IPR033992">
    <property type="entry name" value="NKR-like_CTLD"/>
</dbReference>
<dbReference type="SUPFAM" id="SSF56436">
    <property type="entry name" value="C-type lectin-like"/>
    <property type="match status" value="1"/>
</dbReference>
<dbReference type="Gene3D" id="3.10.100.10">
    <property type="entry name" value="Mannose-Binding Protein A, subunit A"/>
    <property type="match status" value="1"/>
</dbReference>
<dbReference type="PROSITE" id="PS50041">
    <property type="entry name" value="C_TYPE_LECTIN_2"/>
    <property type="match status" value="1"/>
</dbReference>
<reference evidence="5" key="2">
    <citation type="submission" date="2025-09" db="UniProtKB">
        <authorList>
            <consortium name="Ensembl"/>
        </authorList>
    </citation>
    <scope>IDENTIFICATION</scope>
</reference>
<dbReference type="GeneTree" id="ENSGT00940000155319"/>
<dbReference type="InterPro" id="IPR001304">
    <property type="entry name" value="C-type_lectin-like"/>
</dbReference>
<evidence type="ECO:0000256" key="4">
    <source>
        <dbReference type="SAM" id="Phobius"/>
    </source>
</evidence>
<comment type="subcellular location">
    <subcellularLocation>
        <location evidence="1">Cell membrane</location>
        <topology evidence="1">Single-pass type II membrane protein</topology>
    </subcellularLocation>
</comment>
<dbReference type="OrthoDB" id="8935730at2759"/>
<feature type="compositionally biased region" description="Polar residues" evidence="3">
    <location>
        <begin position="1"/>
        <end position="19"/>
    </location>
</feature>
<dbReference type="KEGG" id="cpic:101952120"/>
<dbReference type="SMART" id="SM00034">
    <property type="entry name" value="CLECT"/>
    <property type="match status" value="1"/>
</dbReference>
<keyword evidence="4" id="KW-0472">Membrane</keyword>
<keyword evidence="2" id="KW-0430">Lectin</keyword>
<evidence type="ECO:0000313" key="6">
    <source>
        <dbReference type="Proteomes" id="UP000694380"/>
    </source>
</evidence>
<dbReference type="Ensembl" id="ENSCPBT00000005426.1">
    <property type="protein sequence ID" value="ENSCPBP00000004447.1"/>
    <property type="gene ID" value="ENSCPBG00000003587.1"/>
</dbReference>
<evidence type="ECO:0000256" key="2">
    <source>
        <dbReference type="ARBA" id="ARBA00022734"/>
    </source>
</evidence>
<dbReference type="PANTHER" id="PTHR45710:SF35">
    <property type="entry name" value="C-TYPE LECTIN DOMAIN FAMILY 2 MEMBER D"/>
    <property type="match status" value="1"/>
</dbReference>
<organism evidence="5 6">
    <name type="scientific">Chrysemys picta bellii</name>
    <name type="common">Western painted turtle</name>
    <name type="synonym">Emys bellii</name>
    <dbReference type="NCBI Taxonomy" id="8478"/>
    <lineage>
        <taxon>Eukaryota</taxon>
        <taxon>Metazoa</taxon>
        <taxon>Chordata</taxon>
        <taxon>Craniata</taxon>
        <taxon>Vertebrata</taxon>
        <taxon>Euteleostomi</taxon>
        <taxon>Archelosauria</taxon>
        <taxon>Testudinata</taxon>
        <taxon>Testudines</taxon>
        <taxon>Cryptodira</taxon>
        <taxon>Durocryptodira</taxon>
        <taxon>Testudinoidea</taxon>
        <taxon>Emydidae</taxon>
        <taxon>Chrysemys</taxon>
    </lineage>
</organism>
<reference evidence="5" key="1">
    <citation type="submission" date="2025-08" db="UniProtKB">
        <authorList>
            <consortium name="Ensembl"/>
        </authorList>
    </citation>
    <scope>IDENTIFICATION</scope>
</reference>